<dbReference type="EMBL" id="SLXU01000001">
    <property type="protein sequence ID" value="TCP62872.1"/>
    <property type="molecule type" value="Genomic_DNA"/>
</dbReference>
<evidence type="ECO:0008006" key="3">
    <source>
        <dbReference type="Google" id="ProtNLM"/>
    </source>
</evidence>
<accession>A0A4R2RGQ4</accession>
<dbReference type="PIRSF" id="PIRSF032131">
    <property type="entry name" value="UCP032131"/>
    <property type="match status" value="1"/>
</dbReference>
<name>A0A4R2RGQ4_9RHOB</name>
<evidence type="ECO:0000313" key="2">
    <source>
        <dbReference type="Proteomes" id="UP000295050"/>
    </source>
</evidence>
<sequence>MIRYTLNCAEGHRFESWFQSAETFEALHAAGQLACAICGGRRVDKGLMAPNVASSTADDTPPPPETGLAAPAHPAQQALAALRRHVEENSDYVGLRFVQEARDMHEGLTPERPIHGEAKLEDAKKLIDEGIPVAPLPFAIGRKTN</sequence>
<dbReference type="RefSeq" id="WP_132949840.1">
    <property type="nucleotide sequence ID" value="NZ_SLXU01000001.1"/>
</dbReference>
<reference evidence="1 2" key="1">
    <citation type="submission" date="2019-03" db="EMBL/GenBank/DDBJ databases">
        <title>Genomic Encyclopedia of Type Strains, Phase IV (KMG-IV): sequencing the most valuable type-strain genomes for metagenomic binning, comparative biology and taxonomic classification.</title>
        <authorList>
            <person name="Goeker M."/>
        </authorList>
    </citation>
    <scope>NUCLEOTIDE SEQUENCE [LARGE SCALE GENOMIC DNA]</scope>
    <source>
        <strain evidence="1 2">DSM 24766</strain>
    </source>
</reference>
<dbReference type="Pfam" id="PF06676">
    <property type="entry name" value="DUF1178"/>
    <property type="match status" value="1"/>
</dbReference>
<evidence type="ECO:0000313" key="1">
    <source>
        <dbReference type="EMBL" id="TCP62872.1"/>
    </source>
</evidence>
<comment type="caution">
    <text evidence="1">The sequence shown here is derived from an EMBL/GenBank/DDBJ whole genome shotgun (WGS) entry which is preliminary data.</text>
</comment>
<protein>
    <recommendedName>
        <fullName evidence="3">DUF1178 family protein</fullName>
    </recommendedName>
</protein>
<dbReference type="InterPro" id="IPR009562">
    <property type="entry name" value="DUF1178"/>
</dbReference>
<proteinExistence type="predicted"/>
<dbReference type="AlphaFoldDB" id="A0A4R2RGQ4"/>
<dbReference type="Proteomes" id="UP000295050">
    <property type="component" value="Unassembled WGS sequence"/>
</dbReference>
<gene>
    <name evidence="1" type="ORF">EV663_101132</name>
</gene>
<organism evidence="1 2">
    <name type="scientific">Rhodovulum bhavnagarense</name>
    <dbReference type="NCBI Taxonomy" id="992286"/>
    <lineage>
        <taxon>Bacteria</taxon>
        <taxon>Pseudomonadati</taxon>
        <taxon>Pseudomonadota</taxon>
        <taxon>Alphaproteobacteria</taxon>
        <taxon>Rhodobacterales</taxon>
        <taxon>Paracoccaceae</taxon>
        <taxon>Rhodovulum</taxon>
    </lineage>
</organism>
<dbReference type="OrthoDB" id="9799894at2"/>
<keyword evidence="2" id="KW-1185">Reference proteome</keyword>